<dbReference type="PANTHER" id="PTHR11955">
    <property type="entry name" value="FATTY ACID BINDING PROTEIN"/>
    <property type="match status" value="1"/>
</dbReference>
<keyword evidence="6" id="KW-1185">Reference proteome</keyword>
<evidence type="ECO:0000256" key="1">
    <source>
        <dbReference type="ARBA" id="ARBA00008390"/>
    </source>
</evidence>
<dbReference type="InterPro" id="IPR031259">
    <property type="entry name" value="ILBP"/>
</dbReference>
<comment type="similarity">
    <text evidence="1 3">Belongs to the calycin superfamily. Fatty-acid binding protein (FABP) family.</text>
</comment>
<dbReference type="InterPro" id="IPR000463">
    <property type="entry name" value="Fatty_acid-bd"/>
</dbReference>
<sequence>MVEPFLGTWKLVSSENFEDYMKELGVNAATRSSAGSAKVNVIISEDGDTVTIQTQSIIKNTVISFKPGVEFDETTADNRKVKSIITLDGGSMNHVQKWLGKETTIKRKIVDGKMIVICVQLSSTTMSNKFSGTWKLISSESFVDYMKDLGVGLATRKLGNLAKPTVIISKKGDCITLQTESTFKSTEISFKLGRKFEETTADNRKTKVESESGTQLPMITWIVEAKEAVMEKYMMKALTLMRKKTAI</sequence>
<dbReference type="PROSITE" id="PS00214">
    <property type="entry name" value="FABP"/>
    <property type="match status" value="1"/>
</dbReference>
<evidence type="ECO:0000313" key="6">
    <source>
        <dbReference type="Proteomes" id="UP000028990"/>
    </source>
</evidence>
<evidence type="ECO:0000256" key="2">
    <source>
        <dbReference type="ARBA" id="ARBA00022448"/>
    </source>
</evidence>
<dbReference type="InterPro" id="IPR012674">
    <property type="entry name" value="Calycin"/>
</dbReference>
<dbReference type="AlphaFoldDB" id="A0A091DCP8"/>
<feature type="domain" description="Cytosolic fatty-acid binding proteins" evidence="4">
    <location>
        <begin position="7"/>
        <end position="24"/>
    </location>
</feature>
<reference evidence="5 6" key="1">
    <citation type="submission" date="2013-11" db="EMBL/GenBank/DDBJ databases">
        <title>The Damaraland mole rat (Fukomys damarensis) genome and evolution of African mole rats.</title>
        <authorList>
            <person name="Gladyshev V.N."/>
            <person name="Fang X."/>
        </authorList>
    </citation>
    <scope>NUCLEOTIDE SEQUENCE [LARGE SCALE GENOMIC DNA]</scope>
    <source>
        <tissue evidence="5">Liver</tissue>
    </source>
</reference>
<dbReference type="SUPFAM" id="SSF50814">
    <property type="entry name" value="Lipocalins"/>
    <property type="match status" value="2"/>
</dbReference>
<dbReference type="EMBL" id="KN122787">
    <property type="protein sequence ID" value="KFO28228.1"/>
    <property type="molecule type" value="Genomic_DNA"/>
</dbReference>
<evidence type="ECO:0000256" key="3">
    <source>
        <dbReference type="RuleBase" id="RU003696"/>
    </source>
</evidence>
<dbReference type="Pfam" id="PF00061">
    <property type="entry name" value="Lipocalin"/>
    <property type="match status" value="2"/>
</dbReference>
<gene>
    <name evidence="5" type="ORF">H920_10385</name>
</gene>
<organism evidence="5 6">
    <name type="scientific">Fukomys damarensis</name>
    <name type="common">Damaraland mole rat</name>
    <name type="synonym">Cryptomys damarensis</name>
    <dbReference type="NCBI Taxonomy" id="885580"/>
    <lineage>
        <taxon>Eukaryota</taxon>
        <taxon>Metazoa</taxon>
        <taxon>Chordata</taxon>
        <taxon>Craniata</taxon>
        <taxon>Vertebrata</taxon>
        <taxon>Euteleostomi</taxon>
        <taxon>Mammalia</taxon>
        <taxon>Eutheria</taxon>
        <taxon>Euarchontoglires</taxon>
        <taxon>Glires</taxon>
        <taxon>Rodentia</taxon>
        <taxon>Hystricomorpha</taxon>
        <taxon>Bathyergidae</taxon>
        <taxon>Fukomys</taxon>
    </lineage>
</organism>
<accession>A0A091DCP8</accession>
<dbReference type="eggNOG" id="KOG4015">
    <property type="taxonomic scope" value="Eukaryota"/>
</dbReference>
<proteinExistence type="inferred from homology"/>
<dbReference type="PRINTS" id="PR00178">
    <property type="entry name" value="FATTYACIDBP"/>
</dbReference>
<keyword evidence="2 3" id="KW-0813">Transport</keyword>
<dbReference type="GO" id="GO:0008289">
    <property type="term" value="F:lipid binding"/>
    <property type="evidence" value="ECO:0007669"/>
    <property type="project" value="InterPro"/>
</dbReference>
<dbReference type="STRING" id="885580.ENSFDAP00000010022"/>
<dbReference type="InterPro" id="IPR000566">
    <property type="entry name" value="Lipocln_cytosolic_FA-bd_dom"/>
</dbReference>
<name>A0A091DCP8_FUKDA</name>
<protein>
    <submittedName>
        <fullName evidence="5">Fatty acid-binding protein 9</fullName>
    </submittedName>
</protein>
<dbReference type="Proteomes" id="UP000028990">
    <property type="component" value="Unassembled WGS sequence"/>
</dbReference>
<dbReference type="FunFam" id="2.40.128.20:FF:000001">
    <property type="entry name" value="Fatty acid-binding protein, adipocyte"/>
    <property type="match status" value="1"/>
</dbReference>
<evidence type="ECO:0000259" key="4">
    <source>
        <dbReference type="PROSITE" id="PS00214"/>
    </source>
</evidence>
<dbReference type="Gene3D" id="2.40.128.20">
    <property type="match status" value="2"/>
</dbReference>
<evidence type="ECO:0000313" key="5">
    <source>
        <dbReference type="EMBL" id="KFO28228.1"/>
    </source>
</evidence>